<keyword evidence="4" id="KW-1185">Reference proteome</keyword>
<dbReference type="Pfam" id="PF06127">
    <property type="entry name" value="Mpo1-like"/>
    <property type="match status" value="1"/>
</dbReference>
<keyword evidence="1" id="KW-0812">Transmembrane</keyword>
<gene>
    <name evidence="3" type="ORF">HannXRQ_Chr13g0406351</name>
    <name evidence="2" type="ORF">HanXRQr2_Chr13g0592021</name>
</gene>
<name>A0A251SU72_HELAN</name>
<dbReference type="Gramene" id="mRNA:HanXRQr2_Chr13g0592021">
    <property type="protein sequence ID" value="CDS:HanXRQr2_Chr13g0592021.1"/>
    <property type="gene ID" value="HanXRQr2_Chr13g0592021"/>
</dbReference>
<evidence type="ECO:0000313" key="2">
    <source>
        <dbReference type="EMBL" id="KAF5773742.1"/>
    </source>
</evidence>
<evidence type="ECO:0000313" key="3">
    <source>
        <dbReference type="EMBL" id="OTG01836.1"/>
    </source>
</evidence>
<dbReference type="OMA" id="FYMNHHS"/>
<dbReference type="PANTHER" id="PTHR34205">
    <property type="entry name" value="TRANSMEMBRANE PROTEIN"/>
    <property type="match status" value="1"/>
</dbReference>
<evidence type="ECO:0008006" key="5">
    <source>
        <dbReference type="Google" id="ProtNLM"/>
    </source>
</evidence>
<dbReference type="Proteomes" id="UP000215914">
    <property type="component" value="Chromosome 13"/>
</dbReference>
<reference evidence="3" key="2">
    <citation type="submission" date="2017-02" db="EMBL/GenBank/DDBJ databases">
        <title>Sunflower complete genome.</title>
        <authorList>
            <person name="Langlade N."/>
            <person name="Munos S."/>
        </authorList>
    </citation>
    <scope>NUCLEOTIDE SEQUENCE [LARGE SCALE GENOMIC DNA]</scope>
    <source>
        <tissue evidence="3">Leaves</tissue>
    </source>
</reference>
<feature type="transmembrane region" description="Helical" evidence="1">
    <location>
        <begin position="25"/>
        <end position="54"/>
    </location>
</feature>
<evidence type="ECO:0000313" key="4">
    <source>
        <dbReference type="Proteomes" id="UP000215914"/>
    </source>
</evidence>
<reference evidence="2 4" key="1">
    <citation type="journal article" date="2017" name="Nature">
        <title>The sunflower genome provides insights into oil metabolism, flowering and Asterid evolution.</title>
        <authorList>
            <person name="Badouin H."/>
            <person name="Gouzy J."/>
            <person name="Grassa C.J."/>
            <person name="Murat F."/>
            <person name="Staton S.E."/>
            <person name="Cottret L."/>
            <person name="Lelandais-Briere C."/>
            <person name="Owens G.L."/>
            <person name="Carrere S."/>
            <person name="Mayjonade B."/>
            <person name="Legrand L."/>
            <person name="Gill N."/>
            <person name="Kane N.C."/>
            <person name="Bowers J.E."/>
            <person name="Hubner S."/>
            <person name="Bellec A."/>
            <person name="Berard A."/>
            <person name="Berges H."/>
            <person name="Blanchet N."/>
            <person name="Boniface M.C."/>
            <person name="Brunel D."/>
            <person name="Catrice O."/>
            <person name="Chaidir N."/>
            <person name="Claudel C."/>
            <person name="Donnadieu C."/>
            <person name="Faraut T."/>
            <person name="Fievet G."/>
            <person name="Helmstetter N."/>
            <person name="King M."/>
            <person name="Knapp S.J."/>
            <person name="Lai Z."/>
            <person name="Le Paslier M.C."/>
            <person name="Lippi Y."/>
            <person name="Lorenzon L."/>
            <person name="Mandel J.R."/>
            <person name="Marage G."/>
            <person name="Marchand G."/>
            <person name="Marquand E."/>
            <person name="Bret-Mestries E."/>
            <person name="Morien E."/>
            <person name="Nambeesan S."/>
            <person name="Nguyen T."/>
            <person name="Pegot-Espagnet P."/>
            <person name="Pouilly N."/>
            <person name="Raftis F."/>
            <person name="Sallet E."/>
            <person name="Schiex T."/>
            <person name="Thomas J."/>
            <person name="Vandecasteele C."/>
            <person name="Vares D."/>
            <person name="Vear F."/>
            <person name="Vautrin S."/>
            <person name="Crespi M."/>
            <person name="Mangin B."/>
            <person name="Burke J.M."/>
            <person name="Salse J."/>
            <person name="Munos S."/>
            <person name="Vincourt P."/>
            <person name="Rieseberg L.H."/>
            <person name="Langlade N.B."/>
        </authorList>
    </citation>
    <scope>NUCLEOTIDE SEQUENCE [LARGE SCALE GENOMIC DNA]</scope>
    <source>
        <strain evidence="4">cv. SF193</strain>
        <tissue evidence="2">Leaves</tissue>
    </source>
</reference>
<organism evidence="3 4">
    <name type="scientific">Helianthus annuus</name>
    <name type="common">Common sunflower</name>
    <dbReference type="NCBI Taxonomy" id="4232"/>
    <lineage>
        <taxon>Eukaryota</taxon>
        <taxon>Viridiplantae</taxon>
        <taxon>Streptophyta</taxon>
        <taxon>Embryophyta</taxon>
        <taxon>Tracheophyta</taxon>
        <taxon>Spermatophyta</taxon>
        <taxon>Magnoliopsida</taxon>
        <taxon>eudicotyledons</taxon>
        <taxon>Gunneridae</taxon>
        <taxon>Pentapetalae</taxon>
        <taxon>asterids</taxon>
        <taxon>campanulids</taxon>
        <taxon>Asterales</taxon>
        <taxon>Asteraceae</taxon>
        <taxon>Asteroideae</taxon>
        <taxon>Heliantheae alliance</taxon>
        <taxon>Heliantheae</taxon>
        <taxon>Helianthus</taxon>
    </lineage>
</organism>
<keyword evidence="1" id="KW-1133">Transmembrane helix</keyword>
<protein>
    <recommendedName>
        <fullName evidence="5">DUF962 domain-containing protein</fullName>
    </recommendedName>
</protein>
<dbReference type="InParanoid" id="A0A251SU72"/>
<dbReference type="AlphaFoldDB" id="A0A251SU72"/>
<keyword evidence="1" id="KW-0472">Membrane</keyword>
<dbReference type="InterPro" id="IPR009305">
    <property type="entry name" value="Mpo1-like"/>
</dbReference>
<dbReference type="EMBL" id="CM007902">
    <property type="protein sequence ID" value="OTG01836.1"/>
    <property type="molecule type" value="Genomic_DNA"/>
</dbReference>
<dbReference type="EMBL" id="MNCJ02000328">
    <property type="protein sequence ID" value="KAF5773742.1"/>
    <property type="molecule type" value="Genomic_DNA"/>
</dbReference>
<dbReference type="PANTHER" id="PTHR34205:SF2">
    <property type="entry name" value="DUF962 DOMAIN-CONTAINING PROTEIN"/>
    <property type="match status" value="1"/>
</dbReference>
<proteinExistence type="predicted"/>
<reference evidence="2" key="3">
    <citation type="submission" date="2020-06" db="EMBL/GenBank/DDBJ databases">
        <title>Helianthus annuus Genome sequencing and assembly Release 2.</title>
        <authorList>
            <person name="Gouzy J."/>
            <person name="Langlade N."/>
            <person name="Munos S."/>
        </authorList>
    </citation>
    <scope>NUCLEOTIDE SEQUENCE</scope>
    <source>
        <tissue evidence="2">Leaves</tissue>
    </source>
</reference>
<accession>A0A251SU72</accession>
<sequence>MNFKSMEEFWPFYMKQHSKPATRRWHFAATLSSILCLIYAVSFNWWFMFLVPLVGYGMAWYNHFYVEGNITTTFGHPVWFLLCDYKMFGLMLTGQMDREIKRHGMQRH</sequence>
<evidence type="ECO:0000256" key="1">
    <source>
        <dbReference type="SAM" id="Phobius"/>
    </source>
</evidence>